<proteinExistence type="predicted"/>
<gene>
    <name evidence="2" type="ORF">F6J89_06740</name>
</gene>
<feature type="transmembrane region" description="Helical" evidence="1">
    <location>
        <begin position="146"/>
        <end position="164"/>
    </location>
</feature>
<accession>A0A6B3NDW0</accession>
<reference evidence="2" key="1">
    <citation type="submission" date="2019-11" db="EMBL/GenBank/DDBJ databases">
        <title>Genomic insights into an expanded diversity of filamentous marine cyanobacteria reveals the extraordinary biosynthetic potential of Moorea and Okeania.</title>
        <authorList>
            <person name="Ferreira Leao T."/>
            <person name="Wang M."/>
            <person name="Moss N."/>
            <person name="Da Silva R."/>
            <person name="Sanders J."/>
            <person name="Nurk S."/>
            <person name="Gurevich A."/>
            <person name="Humphrey G."/>
            <person name="Reher R."/>
            <person name="Zhu Q."/>
            <person name="Belda-Ferre P."/>
            <person name="Glukhov E."/>
            <person name="Rex R."/>
            <person name="Dorrestein P.C."/>
            <person name="Knight R."/>
            <person name="Pevzner P."/>
            <person name="Gerwick W.H."/>
            <person name="Gerwick L."/>
        </authorList>
    </citation>
    <scope>NUCLEOTIDE SEQUENCE</scope>
    <source>
        <strain evidence="2">SIO1C4</strain>
    </source>
</reference>
<keyword evidence="1" id="KW-0472">Membrane</keyword>
<comment type="caution">
    <text evidence="2">The sequence shown here is derived from an EMBL/GenBank/DDBJ whole genome shotgun (WGS) entry which is preliminary data.</text>
</comment>
<dbReference type="Pfam" id="PF04307">
    <property type="entry name" value="YdjM"/>
    <property type="match status" value="1"/>
</dbReference>
<keyword evidence="1" id="KW-1133">Transmembrane helix</keyword>
<keyword evidence="2" id="KW-0378">Hydrolase</keyword>
<dbReference type="PANTHER" id="PTHR35531:SF1">
    <property type="entry name" value="INNER MEMBRANE PROTEIN YBCI-RELATED"/>
    <property type="match status" value="1"/>
</dbReference>
<keyword evidence="1" id="KW-0812">Transmembrane</keyword>
<dbReference type="PANTHER" id="PTHR35531">
    <property type="entry name" value="INNER MEMBRANE PROTEIN YBCI-RELATED"/>
    <property type="match status" value="1"/>
</dbReference>
<feature type="transmembrane region" description="Helical" evidence="1">
    <location>
        <begin position="66"/>
        <end position="85"/>
    </location>
</feature>
<feature type="transmembrane region" description="Helical" evidence="1">
    <location>
        <begin position="31"/>
        <end position="54"/>
    </location>
</feature>
<name>A0A6B3NDW0_9CYAN</name>
<feature type="transmembrane region" description="Helical" evidence="1">
    <location>
        <begin position="92"/>
        <end position="110"/>
    </location>
</feature>
<organism evidence="2">
    <name type="scientific">Symploca sp. SIO1C4</name>
    <dbReference type="NCBI Taxonomy" id="2607765"/>
    <lineage>
        <taxon>Bacteria</taxon>
        <taxon>Bacillati</taxon>
        <taxon>Cyanobacteriota</taxon>
        <taxon>Cyanophyceae</taxon>
        <taxon>Coleofasciculales</taxon>
        <taxon>Coleofasciculaceae</taxon>
        <taxon>Symploca</taxon>
    </lineage>
</organism>
<evidence type="ECO:0000256" key="1">
    <source>
        <dbReference type="SAM" id="Phobius"/>
    </source>
</evidence>
<protein>
    <submittedName>
        <fullName evidence="2">Metal-dependent hydrolase</fullName>
    </submittedName>
</protein>
<dbReference type="EMBL" id="JAAHFQ010000091">
    <property type="protein sequence ID" value="NER27328.1"/>
    <property type="molecule type" value="Genomic_DNA"/>
</dbReference>
<dbReference type="AlphaFoldDB" id="A0A6B3NDW0"/>
<evidence type="ECO:0000313" key="2">
    <source>
        <dbReference type="EMBL" id="NER27328.1"/>
    </source>
</evidence>
<dbReference type="InterPro" id="IPR007404">
    <property type="entry name" value="YdjM-like"/>
</dbReference>
<sequence length="172" mass="19963">MPSPIAHSVSGYVIASFVNDLNSTKNHDFKWFINIIYPILIASFADLDFIPQIITGVNFHRGLTHSLLFSVAFSVLAGLMINCCFKISYHKIFWLTFILYDSHLCLDFFTRQGIPLLWPFIDSRFKSPISIFPSVHHSRGLFHHSHLLFITFEISYSLLILWGLKKWKESRL</sequence>
<dbReference type="GO" id="GO:0016787">
    <property type="term" value="F:hydrolase activity"/>
    <property type="evidence" value="ECO:0007669"/>
    <property type="project" value="UniProtKB-KW"/>
</dbReference>